<evidence type="ECO:0000256" key="1">
    <source>
        <dbReference type="SAM" id="Coils"/>
    </source>
</evidence>
<feature type="compositionally biased region" description="Basic and acidic residues" evidence="2">
    <location>
        <begin position="367"/>
        <end position="389"/>
    </location>
</feature>
<protein>
    <recommendedName>
        <fullName evidence="5">SAM domain-containing protein</fullName>
    </recommendedName>
</protein>
<dbReference type="KEGG" id="sre:PTSG_01710"/>
<evidence type="ECO:0000313" key="3">
    <source>
        <dbReference type="EMBL" id="EGD78730.1"/>
    </source>
</evidence>
<name>F2TYQ6_SALR5</name>
<feature type="compositionally biased region" description="Basic and acidic residues" evidence="2">
    <location>
        <begin position="170"/>
        <end position="192"/>
    </location>
</feature>
<feature type="compositionally biased region" description="Polar residues" evidence="2">
    <location>
        <begin position="413"/>
        <end position="424"/>
    </location>
</feature>
<feature type="region of interest" description="Disordered" evidence="2">
    <location>
        <begin position="1"/>
        <end position="27"/>
    </location>
</feature>
<feature type="coiled-coil region" evidence="1">
    <location>
        <begin position="250"/>
        <end position="296"/>
    </location>
</feature>
<dbReference type="Proteomes" id="UP000007799">
    <property type="component" value="Unassembled WGS sequence"/>
</dbReference>
<evidence type="ECO:0000256" key="2">
    <source>
        <dbReference type="SAM" id="MobiDB-lite"/>
    </source>
</evidence>
<sequence length="424" mass="48102">MPKHSTSSSTATAATQRSSDRDAIRRLSEERRVELMHAVRDGRVTVDSATQEIYASSSSSSSPHLRQRVDLDELQHMGDWAQLDTFEWDATDITLSTDEGLRWLQSLGIVSHKYRVEDLSATQKDAVNRLLTKLHQKHQPFADPSLTAVAIEKDETIKENVQEVMNLLPPKDHQRQHEEQARSSDSDSHEGDGAFSDTQHSPRRPKHKVTPQKIADVTQRLSMAWAHALESKRANKQLEKETATLLLMSRARLQAEIIALRRENEALRAQVEPSQVMQALQAEKALTAELQELLDQRDSEIMYLSHELSLKNDELAVLRSARDLSSSWYDSRRSSRRPSAQTSMISGPVSRNATPEKRQSGHHALLSRRERLDDLLDKHGVPRTGRRDMWAGATKAAEKEKAREERHRRLEVNNGSPLPSQFVI</sequence>
<accession>F2TYQ6</accession>
<keyword evidence="4" id="KW-1185">Reference proteome</keyword>
<dbReference type="InParanoid" id="F2TYQ6"/>
<dbReference type="RefSeq" id="XP_004997687.1">
    <property type="nucleotide sequence ID" value="XM_004997630.1"/>
</dbReference>
<proteinExistence type="predicted"/>
<dbReference type="EMBL" id="GL832957">
    <property type="protein sequence ID" value="EGD78730.1"/>
    <property type="molecule type" value="Genomic_DNA"/>
</dbReference>
<evidence type="ECO:0000313" key="4">
    <source>
        <dbReference type="Proteomes" id="UP000007799"/>
    </source>
</evidence>
<feature type="compositionally biased region" description="Low complexity" evidence="2">
    <location>
        <begin position="1"/>
        <end position="15"/>
    </location>
</feature>
<keyword evidence="1" id="KW-0175">Coiled coil</keyword>
<dbReference type="OrthoDB" id="10645812at2759"/>
<gene>
    <name evidence="3" type="ORF">PTSG_01710</name>
</gene>
<feature type="compositionally biased region" description="Basic residues" evidence="2">
    <location>
        <begin position="201"/>
        <end position="210"/>
    </location>
</feature>
<feature type="compositionally biased region" description="Basic and acidic residues" evidence="2">
    <location>
        <begin position="18"/>
        <end position="27"/>
    </location>
</feature>
<feature type="region of interest" description="Disordered" evidence="2">
    <location>
        <begin position="169"/>
        <end position="214"/>
    </location>
</feature>
<feature type="compositionally biased region" description="Basic and acidic residues" evidence="2">
    <location>
        <begin position="396"/>
        <end position="411"/>
    </location>
</feature>
<dbReference type="AlphaFoldDB" id="F2TYQ6"/>
<organism evidence="4">
    <name type="scientific">Salpingoeca rosetta (strain ATCC 50818 / BSB-021)</name>
    <dbReference type="NCBI Taxonomy" id="946362"/>
    <lineage>
        <taxon>Eukaryota</taxon>
        <taxon>Choanoflagellata</taxon>
        <taxon>Craspedida</taxon>
        <taxon>Salpingoecidae</taxon>
        <taxon>Salpingoeca</taxon>
    </lineage>
</organism>
<dbReference type="GeneID" id="16078284"/>
<evidence type="ECO:0008006" key="5">
    <source>
        <dbReference type="Google" id="ProtNLM"/>
    </source>
</evidence>
<reference evidence="3" key="1">
    <citation type="submission" date="2009-08" db="EMBL/GenBank/DDBJ databases">
        <title>Annotation of Salpingoeca rosetta.</title>
        <authorList>
            <consortium name="The Broad Institute Genome Sequencing Platform"/>
            <person name="Russ C."/>
            <person name="Cuomo C."/>
            <person name="Burger G."/>
            <person name="Gray M.W."/>
            <person name="Holland P.W.H."/>
            <person name="King N."/>
            <person name="Lang F.B.F."/>
            <person name="Roger A.J."/>
            <person name="Ruiz-Trillo I."/>
            <person name="Young S.K."/>
            <person name="Zeng Q."/>
            <person name="Gargeya S."/>
            <person name="Alvarado L."/>
            <person name="Berlin A."/>
            <person name="Chapman S.B."/>
            <person name="Chen Z."/>
            <person name="Freedman E."/>
            <person name="Gellesch M."/>
            <person name="Goldberg J."/>
            <person name="Griggs A."/>
            <person name="Gujja S."/>
            <person name="Heilman E."/>
            <person name="Heiman D."/>
            <person name="Howarth C."/>
            <person name="Mehta T."/>
            <person name="Neiman D."/>
            <person name="Pearson M."/>
            <person name="Roberts A."/>
            <person name="Saif S."/>
            <person name="Shea T."/>
            <person name="Shenoy N."/>
            <person name="Sisk P."/>
            <person name="Stolte C."/>
            <person name="Sykes S."/>
            <person name="White J."/>
            <person name="Yandava C."/>
            <person name="Haas B."/>
            <person name="Nusbaum C."/>
            <person name="Birren B."/>
        </authorList>
    </citation>
    <scope>NUCLEOTIDE SEQUENCE [LARGE SCALE GENOMIC DNA]</scope>
    <source>
        <strain evidence="3">ATCC 50818</strain>
    </source>
</reference>
<feature type="region of interest" description="Disordered" evidence="2">
    <location>
        <begin position="328"/>
        <end position="424"/>
    </location>
</feature>